<dbReference type="Gene3D" id="3.40.50.410">
    <property type="entry name" value="von Willebrand factor, type A domain"/>
    <property type="match status" value="1"/>
</dbReference>
<name>A0A6L8T1G7_9FIRM</name>
<comment type="caution">
    <text evidence="1">The sequence shown here is derived from an EMBL/GenBank/DDBJ whole genome shotgun (WGS) entry which is preliminary data.</text>
</comment>
<evidence type="ECO:0000313" key="1">
    <source>
        <dbReference type="EMBL" id="MZL32251.1"/>
    </source>
</evidence>
<gene>
    <name evidence="1" type="ORF">GT728_03325</name>
</gene>
<reference evidence="1 2" key="1">
    <citation type="journal article" date="2019" name="Nat. Med.">
        <title>A library of human gut bacterial isolates paired with longitudinal multiomics data enables mechanistic microbiome research.</title>
        <authorList>
            <person name="Poyet M."/>
            <person name="Groussin M."/>
            <person name="Gibbons S.M."/>
            <person name="Avila-Pacheco J."/>
            <person name="Jiang X."/>
            <person name="Kearney S.M."/>
            <person name="Perrotta A.R."/>
            <person name="Berdy B."/>
            <person name="Zhao S."/>
            <person name="Lieberman T.D."/>
            <person name="Swanson P.K."/>
            <person name="Smith M."/>
            <person name="Roesemann S."/>
            <person name="Alexander J.E."/>
            <person name="Rich S.A."/>
            <person name="Livny J."/>
            <person name="Vlamakis H."/>
            <person name="Clish C."/>
            <person name="Bullock K."/>
            <person name="Deik A."/>
            <person name="Scott J."/>
            <person name="Pierce K.A."/>
            <person name="Xavier R.J."/>
            <person name="Alm E.J."/>
        </authorList>
    </citation>
    <scope>NUCLEOTIDE SEQUENCE [LARGE SCALE GENOMIC DNA]</scope>
    <source>
        <strain evidence="1 2">BIOML-A1</strain>
    </source>
</reference>
<dbReference type="InterPro" id="IPR036465">
    <property type="entry name" value="vWFA_dom_sf"/>
</dbReference>
<protein>
    <recommendedName>
        <fullName evidence="3">VWA domain-containing protein</fullName>
    </recommendedName>
</protein>
<organism evidence="1 2">
    <name type="scientific">Blautia wexlerae</name>
    <dbReference type="NCBI Taxonomy" id="418240"/>
    <lineage>
        <taxon>Bacteria</taxon>
        <taxon>Bacillati</taxon>
        <taxon>Bacillota</taxon>
        <taxon>Clostridia</taxon>
        <taxon>Lachnospirales</taxon>
        <taxon>Lachnospiraceae</taxon>
        <taxon>Blautia</taxon>
    </lineage>
</organism>
<dbReference type="EMBL" id="WWVQ01000005">
    <property type="protein sequence ID" value="MZL32251.1"/>
    <property type="molecule type" value="Genomic_DNA"/>
</dbReference>
<dbReference type="SUPFAM" id="SSF53300">
    <property type="entry name" value="vWA-like"/>
    <property type="match status" value="1"/>
</dbReference>
<sequence length="299" mass="33376">MGSGSWDTRSFVSYSTSKGYGTDSRGVVTGSYSNQEMFKAKNIDAALDPKGVIRECCDNEEHPNTLPVILALDVTGSMGQTAVEIAKRLNEIMTKLYGQIKDVEFMIMGIGDLAYDNYPIQASQFESDIRIAEQLDKIYFEFGGGGNWFESYTAAWYFGSRHTKLDCWNRGKKGVIITIGDERLNPYLPVSGRRSGLGITTGDTLQADVETKDLYMETSEKFDIYHINVNHRDGYDQRGIVESFSEYLDDNHFRTINRLDDIADEIVKIVVAAAENNELVVVSSTVISAETDESGAIIW</sequence>
<proteinExistence type="predicted"/>
<dbReference type="AlphaFoldDB" id="A0A6L8T1G7"/>
<evidence type="ECO:0008006" key="3">
    <source>
        <dbReference type="Google" id="ProtNLM"/>
    </source>
</evidence>
<dbReference type="RefSeq" id="WP_161233372.1">
    <property type="nucleotide sequence ID" value="NZ_WWVI01000022.1"/>
</dbReference>
<accession>A0A6L8T1G7</accession>
<dbReference type="Proteomes" id="UP000477285">
    <property type="component" value="Unassembled WGS sequence"/>
</dbReference>
<evidence type="ECO:0000313" key="2">
    <source>
        <dbReference type="Proteomes" id="UP000477285"/>
    </source>
</evidence>